<name>A0A1S3W550_ERIEU</name>
<keyword evidence="3 6" id="KW-0964">Secreted</keyword>
<keyword evidence="6" id="KW-0211">Defensin</keyword>
<dbReference type="GO" id="GO:0005576">
    <property type="term" value="C:extracellular region"/>
    <property type="evidence" value="ECO:0007669"/>
    <property type="project" value="UniProtKB-SubCell"/>
</dbReference>
<feature type="domain" description="Beta-defensin" evidence="7">
    <location>
        <begin position="25"/>
        <end position="54"/>
    </location>
</feature>
<dbReference type="STRING" id="9365.ENSEEUP00000009736"/>
<keyword evidence="8" id="KW-1185">Reference proteome</keyword>
<comment type="subcellular location">
    <subcellularLocation>
        <location evidence="1 6">Secreted</location>
    </subcellularLocation>
</comment>
<keyword evidence="6" id="KW-0044">Antibiotic</keyword>
<dbReference type="InterPro" id="IPR025933">
    <property type="entry name" value="Beta_defensin_dom"/>
</dbReference>
<evidence type="ECO:0000256" key="1">
    <source>
        <dbReference type="ARBA" id="ARBA00004613"/>
    </source>
</evidence>
<dbReference type="GeneID" id="107522218"/>
<evidence type="ECO:0000259" key="7">
    <source>
        <dbReference type="Pfam" id="PF13841"/>
    </source>
</evidence>
<evidence type="ECO:0000256" key="5">
    <source>
        <dbReference type="ARBA" id="ARBA00023157"/>
    </source>
</evidence>
<dbReference type="Pfam" id="PF13841">
    <property type="entry name" value="Defensin_beta_2"/>
    <property type="match status" value="1"/>
</dbReference>
<feature type="chain" id="PRO_5010003540" description="Beta-defensin" evidence="6">
    <location>
        <begin position="20"/>
        <end position="63"/>
    </location>
</feature>
<evidence type="ECO:0000256" key="6">
    <source>
        <dbReference type="RuleBase" id="RU231113"/>
    </source>
</evidence>
<organism evidence="8 9">
    <name type="scientific">Erinaceus europaeus</name>
    <name type="common">Western European hedgehog</name>
    <dbReference type="NCBI Taxonomy" id="9365"/>
    <lineage>
        <taxon>Eukaryota</taxon>
        <taxon>Metazoa</taxon>
        <taxon>Chordata</taxon>
        <taxon>Craniata</taxon>
        <taxon>Vertebrata</taxon>
        <taxon>Euteleostomi</taxon>
        <taxon>Mammalia</taxon>
        <taxon>Eutheria</taxon>
        <taxon>Laurasiatheria</taxon>
        <taxon>Eulipotyphla</taxon>
        <taxon>Erinaceidae</taxon>
        <taxon>Erinaceinae</taxon>
        <taxon>Erinaceus</taxon>
    </lineage>
</organism>
<reference evidence="8" key="1">
    <citation type="submission" date="2025-05" db="UniProtKB">
        <authorList>
            <consortium name="RefSeq"/>
        </authorList>
    </citation>
    <scope>NUCLEOTIDE SEQUENCE [LARGE SCALE GENOMIC DNA]</scope>
</reference>
<gene>
    <name evidence="9" type="primary">LOC107522218</name>
</gene>
<dbReference type="Proteomes" id="UP001652624">
    <property type="component" value="Chromosome 2"/>
</dbReference>
<sequence length="63" mass="7323">MRTLLFLFVLLFFLGPAMNKFLDEKCIRLDGRCSADCKKNEELVGLCHKAQKCCLLLEPCWQK</sequence>
<dbReference type="GO" id="GO:0045087">
    <property type="term" value="P:innate immune response"/>
    <property type="evidence" value="ECO:0007669"/>
    <property type="project" value="InterPro"/>
</dbReference>
<evidence type="ECO:0000256" key="3">
    <source>
        <dbReference type="ARBA" id="ARBA00022525"/>
    </source>
</evidence>
<proteinExistence type="inferred from homology"/>
<evidence type="ECO:0000256" key="2">
    <source>
        <dbReference type="ARBA" id="ARBA00007371"/>
    </source>
</evidence>
<dbReference type="GO" id="GO:0042742">
    <property type="term" value="P:defense response to bacterium"/>
    <property type="evidence" value="ECO:0007669"/>
    <property type="project" value="UniProtKB-UniRule"/>
</dbReference>
<feature type="signal peptide" evidence="6">
    <location>
        <begin position="1"/>
        <end position="19"/>
    </location>
</feature>
<keyword evidence="5" id="KW-1015">Disulfide bond</keyword>
<dbReference type="RefSeq" id="XP_016041084.1">
    <property type="nucleotide sequence ID" value="XM_016185598.1"/>
</dbReference>
<comment type="similarity">
    <text evidence="2 6">Belongs to the beta-defensin family.</text>
</comment>
<protein>
    <recommendedName>
        <fullName evidence="6">Beta-defensin</fullName>
    </recommendedName>
</protein>
<dbReference type="AlphaFoldDB" id="A0A1S3W550"/>
<evidence type="ECO:0000313" key="8">
    <source>
        <dbReference type="Proteomes" id="UP001652624"/>
    </source>
</evidence>
<comment type="function">
    <text evidence="6">Has antibacterial activity.</text>
</comment>
<evidence type="ECO:0000313" key="9">
    <source>
        <dbReference type="RefSeq" id="XP_016041084.1"/>
    </source>
</evidence>
<dbReference type="InParanoid" id="A0A1S3W550"/>
<keyword evidence="4 6" id="KW-0732">Signal</keyword>
<keyword evidence="6" id="KW-0929">Antimicrobial</keyword>
<dbReference type="FunCoup" id="A0A1S3W550">
    <property type="interactions" value="2"/>
</dbReference>
<dbReference type="Gene3D" id="3.10.360.10">
    <property type="entry name" value="Antimicrobial Peptide, Beta-defensin 2, Chain A"/>
    <property type="match status" value="1"/>
</dbReference>
<evidence type="ECO:0000256" key="4">
    <source>
        <dbReference type="ARBA" id="ARBA00022729"/>
    </source>
</evidence>
<accession>A0A1S3W550</accession>
<reference evidence="9" key="2">
    <citation type="submission" date="2025-08" db="UniProtKB">
        <authorList>
            <consortium name="RefSeq"/>
        </authorList>
    </citation>
    <scope>IDENTIFICATION</scope>
</reference>
<dbReference type="OrthoDB" id="9603676at2759"/>